<proteinExistence type="predicted"/>
<comment type="caution">
    <text evidence="3">The sequence shown here is derived from an EMBL/GenBank/DDBJ whole genome shotgun (WGS) entry which is preliminary data.</text>
</comment>
<evidence type="ECO:0000256" key="1">
    <source>
        <dbReference type="SAM" id="MobiDB-lite"/>
    </source>
</evidence>
<keyword evidence="2" id="KW-0732">Signal</keyword>
<feature type="region of interest" description="Disordered" evidence="1">
    <location>
        <begin position="26"/>
        <end position="70"/>
    </location>
</feature>
<sequence length="334" mass="37065">MKKRLYILLACLMALLLAGCDSGGNEDASSAAKEQARQAPETDRAGADRASQDRLPYEEQVQGPPPSQEELEKADALVAFYNVAAATLAEPYYAQAEAMLENVRHYLREWTLPPRPAPGGDGKVLARRLAAPADMFGEDAAAALSQWVEDMEKSIQSMRADYATLGRYVRDENIRDDGVKGRALAASLEKGHERFMAARDGYLALVEERAVKAEEALLYGHPLRRQILEARNIFSLYVTAAELLAAQTPDRQTLGQVRSRLEAGLRRAGQPPFPAAPEVERAYRDFLKQAARYEVFLARGLDEGFYSPVRQELNNTAQESRQAYNIFVRTANSN</sequence>
<gene>
    <name evidence="3" type="ORF">SAMN02910291_00105</name>
</gene>
<dbReference type="Proteomes" id="UP000182680">
    <property type="component" value="Unassembled WGS sequence"/>
</dbReference>
<accession>A0AA94HR26</accession>
<evidence type="ECO:0000313" key="4">
    <source>
        <dbReference type="Proteomes" id="UP000182680"/>
    </source>
</evidence>
<reference evidence="4" key="1">
    <citation type="submission" date="2016-11" db="EMBL/GenBank/DDBJ databases">
        <authorList>
            <person name="Jaros S."/>
            <person name="Januszkiewicz K."/>
            <person name="Wedrychowicz H."/>
        </authorList>
    </citation>
    <scope>NUCLEOTIDE SEQUENCE [LARGE SCALE GENOMIC DNA]</scope>
    <source>
        <strain evidence="4">DSM 7057</strain>
    </source>
</reference>
<dbReference type="EMBL" id="FPIW01000002">
    <property type="protein sequence ID" value="SFW12651.1"/>
    <property type="molecule type" value="Genomic_DNA"/>
</dbReference>
<feature type="signal peptide" evidence="2">
    <location>
        <begin position="1"/>
        <end position="23"/>
    </location>
</feature>
<evidence type="ECO:0008006" key="5">
    <source>
        <dbReference type="Google" id="ProtNLM"/>
    </source>
</evidence>
<name>A0AA94HR26_DESDE</name>
<feature type="chain" id="PRO_5041691406" description="DUF3829 domain-containing protein" evidence="2">
    <location>
        <begin position="24"/>
        <end position="334"/>
    </location>
</feature>
<dbReference type="AlphaFoldDB" id="A0AA94HR26"/>
<dbReference type="RefSeq" id="WP_072311074.1">
    <property type="nucleotide sequence ID" value="NZ_FPIW01000002.1"/>
</dbReference>
<organism evidence="3 4">
    <name type="scientific">Desulfovibrio desulfuricans</name>
    <dbReference type="NCBI Taxonomy" id="876"/>
    <lineage>
        <taxon>Bacteria</taxon>
        <taxon>Pseudomonadati</taxon>
        <taxon>Thermodesulfobacteriota</taxon>
        <taxon>Desulfovibrionia</taxon>
        <taxon>Desulfovibrionales</taxon>
        <taxon>Desulfovibrionaceae</taxon>
        <taxon>Desulfovibrio</taxon>
    </lineage>
</organism>
<feature type="compositionally biased region" description="Basic and acidic residues" evidence="1">
    <location>
        <begin position="34"/>
        <end position="57"/>
    </location>
</feature>
<dbReference type="PROSITE" id="PS51257">
    <property type="entry name" value="PROKAR_LIPOPROTEIN"/>
    <property type="match status" value="1"/>
</dbReference>
<protein>
    <recommendedName>
        <fullName evidence="5">DUF3829 domain-containing protein</fullName>
    </recommendedName>
</protein>
<evidence type="ECO:0000256" key="2">
    <source>
        <dbReference type="SAM" id="SignalP"/>
    </source>
</evidence>
<evidence type="ECO:0000313" key="3">
    <source>
        <dbReference type="EMBL" id="SFW12651.1"/>
    </source>
</evidence>